<evidence type="ECO:0000313" key="2">
    <source>
        <dbReference type="EMBL" id="BAH39506.1"/>
    </source>
</evidence>
<dbReference type="STRING" id="379066.GAU_2464"/>
<feature type="transmembrane region" description="Helical" evidence="1">
    <location>
        <begin position="60"/>
        <end position="81"/>
    </location>
</feature>
<accession>C1ABA0</accession>
<reference evidence="3" key="1">
    <citation type="submission" date="2006-03" db="EMBL/GenBank/DDBJ databases">
        <title>Complete genome sequence of Gemmatimonas aurantiaca T-27 that represents a novel phylum Gemmatimonadetes.</title>
        <authorList>
            <person name="Takasaki K."/>
            <person name="Ichikawa N."/>
            <person name="Miura H."/>
            <person name="Matsushita S."/>
            <person name="Watanabe Y."/>
            <person name="Oguchi A."/>
            <person name="Ankai A."/>
            <person name="Yashiro I."/>
            <person name="Takahashi M."/>
            <person name="Terui Y."/>
            <person name="Fukui S."/>
            <person name="Yokoyama H."/>
            <person name="Tanikawa S."/>
            <person name="Hanada S."/>
            <person name="Kamagata Y."/>
            <person name="Fujita N."/>
        </authorList>
    </citation>
    <scope>NUCLEOTIDE SEQUENCE [LARGE SCALE GENOMIC DNA]</scope>
    <source>
        <strain evidence="3">T-27 / DSM 14586 / JCM 11422 / NBRC 100505</strain>
    </source>
</reference>
<evidence type="ECO:0000256" key="1">
    <source>
        <dbReference type="SAM" id="Phobius"/>
    </source>
</evidence>
<sequence>MTAADPDRQFRSVSVARTPHFGDLPPCFPAERRGIILPVETGMPFSPSSKAPVSLLRAPLIALGILALAALALAPLAALGAQSVSNGPAPAVTADTLPVPVVDGEVSDLLLKGKQLEVRYRNTGSVATMIVGELQVRDANDEVVLAVPFADARRVEAGRAEKFRLAMPHLAPGHYTLFAVVDFGGETMTAAQAALEIRP</sequence>
<gene>
    <name evidence="2" type="ordered locus">GAU_2464</name>
</gene>
<dbReference type="Proteomes" id="UP000002209">
    <property type="component" value="Chromosome"/>
</dbReference>
<keyword evidence="1" id="KW-0812">Transmembrane</keyword>
<keyword evidence="1" id="KW-0472">Membrane</keyword>
<dbReference type="KEGG" id="gau:GAU_2464"/>
<organism evidence="2 3">
    <name type="scientific">Gemmatimonas aurantiaca (strain DSM 14586 / JCM 11422 / NBRC 100505 / T-27)</name>
    <dbReference type="NCBI Taxonomy" id="379066"/>
    <lineage>
        <taxon>Bacteria</taxon>
        <taxon>Pseudomonadati</taxon>
        <taxon>Gemmatimonadota</taxon>
        <taxon>Gemmatimonadia</taxon>
        <taxon>Gemmatimonadales</taxon>
        <taxon>Gemmatimonadaceae</taxon>
        <taxon>Gemmatimonas</taxon>
    </lineage>
</organism>
<dbReference type="EMBL" id="AP009153">
    <property type="protein sequence ID" value="BAH39506.1"/>
    <property type="molecule type" value="Genomic_DNA"/>
</dbReference>
<dbReference type="AlphaFoldDB" id="C1ABA0"/>
<name>C1ABA0_GEMAT</name>
<proteinExistence type="predicted"/>
<dbReference type="HOGENOM" id="CLU_1370468_0_0_0"/>
<keyword evidence="3" id="KW-1185">Reference proteome</keyword>
<protein>
    <submittedName>
        <fullName evidence="2">Uncharacterized protein</fullName>
    </submittedName>
</protein>
<evidence type="ECO:0000313" key="3">
    <source>
        <dbReference type="Proteomes" id="UP000002209"/>
    </source>
</evidence>
<dbReference type="eggNOG" id="ENOG50314YW">
    <property type="taxonomic scope" value="Bacteria"/>
</dbReference>
<keyword evidence="1" id="KW-1133">Transmembrane helix</keyword>